<dbReference type="InterPro" id="IPR002429">
    <property type="entry name" value="CcO_II-like_C"/>
</dbReference>
<dbReference type="SUPFAM" id="SSF81464">
    <property type="entry name" value="Cytochrome c oxidase subunit II-like, transmembrane region"/>
    <property type="match status" value="1"/>
</dbReference>
<dbReference type="Gene3D" id="1.10.287.90">
    <property type="match status" value="1"/>
</dbReference>
<evidence type="ECO:0000256" key="7">
    <source>
        <dbReference type="ARBA" id="ARBA00022660"/>
    </source>
</evidence>
<keyword evidence="7" id="KW-0679">Respiratory chain</keyword>
<dbReference type="PANTHER" id="PTHR22888:SF9">
    <property type="entry name" value="CYTOCHROME C OXIDASE SUBUNIT 2"/>
    <property type="match status" value="1"/>
</dbReference>
<evidence type="ECO:0000256" key="5">
    <source>
        <dbReference type="ARBA" id="ARBA00015946"/>
    </source>
</evidence>
<gene>
    <name evidence="21" type="primary">COII</name>
</gene>
<sequence>MQNVFVYYNMVIYVSILCLFLCLFVIFIIALNSNINHTWLLATESHVIELLWTIIPVFLVSFLCLLNLENINKEISNSVSFVIKVIGQQWRWSYENLLGIEYLSNYQMDRSVVSVDTPVYMPYNNTIQILLSSVDVIHAFSLPDLGLKIDSVPGRVNHLIYNSNIVGIFNGYCSELCGVGHSFMPNHY</sequence>
<dbReference type="PROSITE" id="PS50999">
    <property type="entry name" value="COX2_TM"/>
    <property type="match status" value="1"/>
</dbReference>
<evidence type="ECO:0000313" key="21">
    <source>
        <dbReference type="EMBL" id="AHH31513.1"/>
    </source>
</evidence>
<dbReference type="GO" id="GO:0005507">
    <property type="term" value="F:copper ion binding"/>
    <property type="evidence" value="ECO:0007669"/>
    <property type="project" value="InterPro"/>
</dbReference>
<dbReference type="InterPro" id="IPR008972">
    <property type="entry name" value="Cupredoxin"/>
</dbReference>
<keyword evidence="10" id="KW-0460">Magnesium</keyword>
<evidence type="ECO:0000256" key="4">
    <source>
        <dbReference type="ARBA" id="ARBA00012949"/>
    </source>
</evidence>
<keyword evidence="8 18" id="KW-0812">Transmembrane</keyword>
<evidence type="ECO:0000256" key="13">
    <source>
        <dbReference type="ARBA" id="ARBA00022989"/>
    </source>
</evidence>
<keyword evidence="9" id="KW-0479">Metal-binding</keyword>
<evidence type="ECO:0000259" key="20">
    <source>
        <dbReference type="PROSITE" id="PS50999"/>
    </source>
</evidence>
<evidence type="ECO:0000256" key="3">
    <source>
        <dbReference type="ARBA" id="ARBA00007866"/>
    </source>
</evidence>
<dbReference type="EC" id="7.1.1.9" evidence="4"/>
<evidence type="ECO:0000256" key="1">
    <source>
        <dbReference type="ARBA" id="ARBA00001935"/>
    </source>
</evidence>
<dbReference type="GO" id="GO:0004129">
    <property type="term" value="F:cytochrome-c oxidase activity"/>
    <property type="evidence" value="ECO:0007669"/>
    <property type="project" value="UniProtKB-EC"/>
</dbReference>
<evidence type="ECO:0000256" key="16">
    <source>
        <dbReference type="ARBA" id="ARBA00031389"/>
    </source>
</evidence>
<dbReference type="InterPro" id="IPR001505">
    <property type="entry name" value="Copper_CuA"/>
</dbReference>
<dbReference type="InterPro" id="IPR045187">
    <property type="entry name" value="CcO_II"/>
</dbReference>
<dbReference type="PROSITE" id="PS00078">
    <property type="entry name" value="COX2"/>
    <property type="match status" value="1"/>
</dbReference>
<keyword evidence="12" id="KW-0249">Electron transport</keyword>
<comment type="catalytic activity">
    <reaction evidence="17">
        <text>4 Fe(II)-[cytochrome c] + O2 + 8 H(+)(in) = 4 Fe(III)-[cytochrome c] + 2 H2O + 4 H(+)(out)</text>
        <dbReference type="Rhea" id="RHEA:11436"/>
        <dbReference type="Rhea" id="RHEA-COMP:10350"/>
        <dbReference type="Rhea" id="RHEA-COMP:14399"/>
        <dbReference type="ChEBI" id="CHEBI:15377"/>
        <dbReference type="ChEBI" id="CHEBI:15378"/>
        <dbReference type="ChEBI" id="CHEBI:15379"/>
        <dbReference type="ChEBI" id="CHEBI:29033"/>
        <dbReference type="ChEBI" id="CHEBI:29034"/>
        <dbReference type="EC" id="7.1.1.9"/>
    </reaction>
    <physiologicalReaction direction="left-to-right" evidence="17">
        <dbReference type="Rhea" id="RHEA:11437"/>
    </physiologicalReaction>
</comment>
<reference evidence="21" key="2">
    <citation type="journal article" date="2021" name="Zool. Scr.">
        <title>Phylogenetic status and historical origins of the oviparous and viviparous gyrodactylids (Monogenoidea, Gyrodactylidea).</title>
        <authorList>
            <person name="Boeger W.A."/>
            <person name="Kritsky D.C."/>
            <person name="Patella L."/>
            <person name="Bueno-Silva M."/>
        </authorList>
    </citation>
    <scope>NUCLEOTIDE SEQUENCE</scope>
</reference>
<keyword evidence="15 18" id="KW-0472">Membrane</keyword>
<evidence type="ECO:0000256" key="2">
    <source>
        <dbReference type="ARBA" id="ARBA00004141"/>
    </source>
</evidence>
<feature type="domain" description="Cytochrome oxidase subunit II transmembrane region profile" evidence="20">
    <location>
        <begin position="1"/>
        <end position="78"/>
    </location>
</feature>
<evidence type="ECO:0000256" key="17">
    <source>
        <dbReference type="ARBA" id="ARBA00049512"/>
    </source>
</evidence>
<organism evidence="21">
    <name type="scientific">Aglaiogyrodactylus ctenistus</name>
    <dbReference type="NCBI Taxonomy" id="1261538"/>
    <lineage>
        <taxon>Eukaryota</taxon>
        <taxon>Metazoa</taxon>
        <taxon>Spiralia</taxon>
        <taxon>Lophotrochozoa</taxon>
        <taxon>Platyhelminthes</taxon>
        <taxon>Monogenea</taxon>
        <taxon>Monopisthocotylea</taxon>
        <taxon>Gyrodactylidea</taxon>
        <taxon>Oogyrodactylidae</taxon>
        <taxon>Aglaiogyrodactylus</taxon>
    </lineage>
</organism>
<reference evidence="21" key="1">
    <citation type="journal article" date="2014" name="Folia Parasitol.">
        <title>Neotropical Monogenoidea. 58. Three new species of Gyrodactylus (Gyrodactylidae) from Scleromystax spp. (Callichthyidae) and the proposal of COII gene as an additional fragment for barcoding gyrodactylids.</title>
        <authorList>
            <person name="Bueno-Silva M."/>
            <person name="Boeger W.A."/>
        </authorList>
    </citation>
    <scope>NUCLEOTIDE SEQUENCE</scope>
</reference>
<evidence type="ECO:0000256" key="11">
    <source>
        <dbReference type="ARBA" id="ARBA00022967"/>
    </source>
</evidence>
<feature type="transmembrane region" description="Helical" evidence="18">
    <location>
        <begin position="50"/>
        <end position="68"/>
    </location>
</feature>
<dbReference type="AlphaFoldDB" id="A0A067YSB0"/>
<keyword evidence="11" id="KW-1278">Translocase</keyword>
<evidence type="ECO:0000256" key="14">
    <source>
        <dbReference type="ARBA" id="ARBA00023008"/>
    </source>
</evidence>
<dbReference type="GO" id="GO:0016020">
    <property type="term" value="C:membrane"/>
    <property type="evidence" value="ECO:0007669"/>
    <property type="project" value="UniProtKB-SubCell"/>
</dbReference>
<keyword evidence="13 18" id="KW-1133">Transmembrane helix</keyword>
<evidence type="ECO:0000256" key="6">
    <source>
        <dbReference type="ARBA" id="ARBA00022448"/>
    </source>
</evidence>
<comment type="similarity">
    <text evidence="3">Belongs to the cytochrome c oxidase subunit 2 family.</text>
</comment>
<evidence type="ECO:0000256" key="12">
    <source>
        <dbReference type="ARBA" id="ARBA00022982"/>
    </source>
</evidence>
<dbReference type="InterPro" id="IPR036257">
    <property type="entry name" value="Cyt_c_oxidase_su2_TM_sf"/>
</dbReference>
<keyword evidence="21" id="KW-0496">Mitochondrion</keyword>
<protein>
    <recommendedName>
        <fullName evidence="5">Cytochrome c oxidase subunit 2</fullName>
        <ecNumber evidence="4">7.1.1.9</ecNumber>
    </recommendedName>
    <alternativeName>
        <fullName evidence="16">Cytochrome c oxidase polypeptide II</fullName>
    </alternativeName>
</protein>
<evidence type="ECO:0000259" key="19">
    <source>
        <dbReference type="PROSITE" id="PS50857"/>
    </source>
</evidence>
<dbReference type="PROSITE" id="PS50857">
    <property type="entry name" value="COX2_CUA"/>
    <property type="match status" value="1"/>
</dbReference>
<dbReference type="SUPFAM" id="SSF49503">
    <property type="entry name" value="Cupredoxins"/>
    <property type="match status" value="1"/>
</dbReference>
<dbReference type="InterPro" id="IPR011759">
    <property type="entry name" value="Cyt_c_oxidase_su2_TM_dom"/>
</dbReference>
<keyword evidence="6" id="KW-0813">Transport</keyword>
<feature type="transmembrane region" description="Helical" evidence="18">
    <location>
        <begin position="7"/>
        <end position="30"/>
    </location>
</feature>
<geneLocation type="mitochondrion" evidence="21"/>
<feature type="domain" description="Cytochrome oxidase subunit II copper A binding" evidence="19">
    <location>
        <begin position="78"/>
        <end position="188"/>
    </location>
</feature>
<dbReference type="EMBL" id="KF751723">
    <property type="protein sequence ID" value="AHH31513.1"/>
    <property type="molecule type" value="Genomic_DNA"/>
</dbReference>
<evidence type="ECO:0000256" key="10">
    <source>
        <dbReference type="ARBA" id="ARBA00022842"/>
    </source>
</evidence>
<proteinExistence type="inferred from homology"/>
<dbReference type="Pfam" id="PF00116">
    <property type="entry name" value="COX2"/>
    <property type="match status" value="1"/>
</dbReference>
<dbReference type="PRINTS" id="PR01166">
    <property type="entry name" value="CYCOXIDASEII"/>
</dbReference>
<dbReference type="PANTHER" id="PTHR22888">
    <property type="entry name" value="CYTOCHROME C OXIDASE, SUBUNIT II"/>
    <property type="match status" value="1"/>
</dbReference>
<comment type="subcellular location">
    <subcellularLocation>
        <location evidence="2">Membrane</location>
        <topology evidence="2">Multi-pass membrane protein</topology>
    </subcellularLocation>
</comment>
<name>A0A067YSB0_9PLAT</name>
<dbReference type="GO" id="GO:0042773">
    <property type="term" value="P:ATP synthesis coupled electron transport"/>
    <property type="evidence" value="ECO:0007669"/>
    <property type="project" value="TreeGrafter"/>
</dbReference>
<evidence type="ECO:0000256" key="9">
    <source>
        <dbReference type="ARBA" id="ARBA00022723"/>
    </source>
</evidence>
<keyword evidence="14" id="KW-0186">Copper</keyword>
<evidence type="ECO:0000256" key="8">
    <source>
        <dbReference type="ARBA" id="ARBA00022692"/>
    </source>
</evidence>
<dbReference type="Gene3D" id="2.60.40.420">
    <property type="entry name" value="Cupredoxins - blue copper proteins"/>
    <property type="match status" value="1"/>
</dbReference>
<evidence type="ECO:0000256" key="15">
    <source>
        <dbReference type="ARBA" id="ARBA00023136"/>
    </source>
</evidence>
<accession>A0A067YSB0</accession>
<evidence type="ECO:0000256" key="18">
    <source>
        <dbReference type="SAM" id="Phobius"/>
    </source>
</evidence>
<comment type="cofactor">
    <cofactor evidence="1">
        <name>Cu cation</name>
        <dbReference type="ChEBI" id="CHEBI:23378"/>
    </cofactor>
</comment>